<dbReference type="InterPro" id="IPR009057">
    <property type="entry name" value="Homeodomain-like_sf"/>
</dbReference>
<dbReference type="GO" id="GO:0042796">
    <property type="term" value="P:snRNA transcription by RNA polymerase III"/>
    <property type="evidence" value="ECO:0007669"/>
    <property type="project" value="TreeGrafter"/>
</dbReference>
<keyword evidence="1" id="KW-0805">Transcription regulation</keyword>
<dbReference type="GO" id="GO:0019185">
    <property type="term" value="C:snRNA-activating protein complex"/>
    <property type="evidence" value="ECO:0007669"/>
    <property type="project" value="TreeGrafter"/>
</dbReference>
<feature type="region of interest" description="Disordered" evidence="5">
    <location>
        <begin position="167"/>
        <end position="191"/>
    </location>
</feature>
<feature type="domain" description="HTH myb-type" evidence="7">
    <location>
        <begin position="118"/>
        <end position="168"/>
    </location>
</feature>
<keyword evidence="9" id="KW-1185">Reference proteome</keyword>
<gene>
    <name evidence="8" type="ORF">C7999DRAFT_35630</name>
</gene>
<organism evidence="8 9">
    <name type="scientific">Corynascus novoguineensis</name>
    <dbReference type="NCBI Taxonomy" id="1126955"/>
    <lineage>
        <taxon>Eukaryota</taxon>
        <taxon>Fungi</taxon>
        <taxon>Dikarya</taxon>
        <taxon>Ascomycota</taxon>
        <taxon>Pezizomycotina</taxon>
        <taxon>Sordariomycetes</taxon>
        <taxon>Sordariomycetidae</taxon>
        <taxon>Sordariales</taxon>
        <taxon>Chaetomiaceae</taxon>
        <taxon>Corynascus</taxon>
    </lineage>
</organism>
<dbReference type="GO" id="GO:0001006">
    <property type="term" value="F:RNA polymerase III type 3 promoter sequence-specific DNA binding"/>
    <property type="evidence" value="ECO:0007669"/>
    <property type="project" value="TreeGrafter"/>
</dbReference>
<reference evidence="8" key="1">
    <citation type="journal article" date="2023" name="Mol. Phylogenet. Evol.">
        <title>Genome-scale phylogeny and comparative genomics of the fungal order Sordariales.</title>
        <authorList>
            <person name="Hensen N."/>
            <person name="Bonometti L."/>
            <person name="Westerberg I."/>
            <person name="Brannstrom I.O."/>
            <person name="Guillou S."/>
            <person name="Cros-Aarteil S."/>
            <person name="Calhoun S."/>
            <person name="Haridas S."/>
            <person name="Kuo A."/>
            <person name="Mondo S."/>
            <person name="Pangilinan J."/>
            <person name="Riley R."/>
            <person name="LaButti K."/>
            <person name="Andreopoulos B."/>
            <person name="Lipzen A."/>
            <person name="Chen C."/>
            <person name="Yan M."/>
            <person name="Daum C."/>
            <person name="Ng V."/>
            <person name="Clum A."/>
            <person name="Steindorff A."/>
            <person name="Ohm R.A."/>
            <person name="Martin F."/>
            <person name="Silar P."/>
            <person name="Natvig D.O."/>
            <person name="Lalanne C."/>
            <person name="Gautier V."/>
            <person name="Ament-Velasquez S.L."/>
            <person name="Kruys A."/>
            <person name="Hutchinson M.I."/>
            <person name="Powell A.J."/>
            <person name="Barry K."/>
            <person name="Miller A.N."/>
            <person name="Grigoriev I.V."/>
            <person name="Debuchy R."/>
            <person name="Gladieux P."/>
            <person name="Hiltunen Thoren M."/>
            <person name="Johannesson H."/>
        </authorList>
    </citation>
    <scope>NUCLEOTIDE SEQUENCE</scope>
    <source>
        <strain evidence="8">CBS 359.72</strain>
    </source>
</reference>
<proteinExistence type="predicted"/>
<accession>A0AAN7HL57</accession>
<dbReference type="SUPFAM" id="SSF46689">
    <property type="entry name" value="Homeodomain-like"/>
    <property type="match status" value="2"/>
</dbReference>
<feature type="domain" description="Myb-like" evidence="6">
    <location>
        <begin position="113"/>
        <end position="164"/>
    </location>
</feature>
<dbReference type="PANTHER" id="PTHR46621:SF1">
    <property type="entry name" value="SNRNA-ACTIVATING PROTEIN COMPLEX SUBUNIT 4"/>
    <property type="match status" value="1"/>
</dbReference>
<evidence type="ECO:0000259" key="6">
    <source>
        <dbReference type="PROSITE" id="PS50090"/>
    </source>
</evidence>
<sequence>MNGPDRRIPKRWTEAEDKILLDEVQNQLWSGSGQVKDWTRVAAKLPGRTNKDCRKRWTNKVCGNLKKGAWDEEEDTRLRNAVKQYGQRWTLVANVVGSRSSDQCAKRWQHRLDPRLEHEDWTPDEDDLLLEDVHSYGREWKFIQEQDFPTRSPNDLKNRYSTLSRRLSKSASNTSVDSTTGFASTSTSSDSAIVVATTAPDTSSLLPVDGINHPPGSSDGDGAWLPVEDTSHDPEWLSHHIDWTPSSLPTSPAPPTTDGSLHSVGAAVGPAFGGTGAASFSWLRSTGLFESPAGSASSLQAADNGAVVAADGTAQALPSQSEWLGAIPPHGEGSVQDEMMSVQQDDALVGRVSLVVEHCDRDTLGQLLTVQRTLRGKGKLQIEHDQR</sequence>
<keyword evidence="3" id="KW-0804">Transcription</keyword>
<feature type="region of interest" description="Disordered" evidence="5">
    <location>
        <begin position="203"/>
        <end position="223"/>
    </location>
</feature>
<dbReference type="Pfam" id="PF13921">
    <property type="entry name" value="Myb_DNA-bind_6"/>
    <property type="match status" value="1"/>
</dbReference>
<feature type="domain" description="Myb-like" evidence="6">
    <location>
        <begin position="11"/>
        <end position="61"/>
    </location>
</feature>
<dbReference type="GO" id="GO:0042795">
    <property type="term" value="P:snRNA transcription by RNA polymerase II"/>
    <property type="evidence" value="ECO:0007669"/>
    <property type="project" value="TreeGrafter"/>
</dbReference>
<dbReference type="InterPro" id="IPR017930">
    <property type="entry name" value="Myb_dom"/>
</dbReference>
<evidence type="ECO:0000259" key="7">
    <source>
        <dbReference type="PROSITE" id="PS51294"/>
    </source>
</evidence>
<evidence type="ECO:0000256" key="1">
    <source>
        <dbReference type="ARBA" id="ARBA00023015"/>
    </source>
</evidence>
<comment type="caution">
    <text evidence="8">The sequence shown here is derived from an EMBL/GenBank/DDBJ whole genome shotgun (WGS) entry which is preliminary data.</text>
</comment>
<evidence type="ECO:0000256" key="3">
    <source>
        <dbReference type="ARBA" id="ARBA00023163"/>
    </source>
</evidence>
<dbReference type="InterPro" id="IPR001005">
    <property type="entry name" value="SANT/Myb"/>
</dbReference>
<feature type="compositionally biased region" description="Polar residues" evidence="5">
    <location>
        <begin position="167"/>
        <end position="177"/>
    </location>
</feature>
<keyword evidence="4" id="KW-0539">Nucleus</keyword>
<dbReference type="AlphaFoldDB" id="A0AAN7HL57"/>
<dbReference type="CDD" id="cd00167">
    <property type="entry name" value="SANT"/>
    <property type="match status" value="3"/>
</dbReference>
<feature type="domain" description="HTH myb-type" evidence="7">
    <location>
        <begin position="36"/>
        <end position="59"/>
    </location>
</feature>
<evidence type="ECO:0000256" key="2">
    <source>
        <dbReference type="ARBA" id="ARBA00023125"/>
    </source>
</evidence>
<dbReference type="PROSITE" id="PS50090">
    <property type="entry name" value="MYB_LIKE"/>
    <property type="match status" value="3"/>
</dbReference>
<dbReference type="PANTHER" id="PTHR46621">
    <property type="entry name" value="SNRNA-ACTIVATING PROTEIN COMPLEX SUBUNIT 4"/>
    <property type="match status" value="1"/>
</dbReference>
<feature type="domain" description="Myb-like" evidence="6">
    <location>
        <begin position="62"/>
        <end position="112"/>
    </location>
</feature>
<keyword evidence="2" id="KW-0238">DNA-binding</keyword>
<dbReference type="Pfam" id="PF00249">
    <property type="entry name" value="Myb_DNA-binding"/>
    <property type="match status" value="1"/>
</dbReference>
<dbReference type="SMART" id="SM00717">
    <property type="entry name" value="SANT"/>
    <property type="match status" value="3"/>
</dbReference>
<name>A0AAN7HL57_9PEZI</name>
<feature type="compositionally biased region" description="Low complexity" evidence="5">
    <location>
        <begin position="178"/>
        <end position="191"/>
    </location>
</feature>
<evidence type="ECO:0000256" key="5">
    <source>
        <dbReference type="SAM" id="MobiDB-lite"/>
    </source>
</evidence>
<evidence type="ECO:0000313" key="8">
    <source>
        <dbReference type="EMBL" id="KAK4244009.1"/>
    </source>
</evidence>
<dbReference type="GO" id="GO:0000978">
    <property type="term" value="F:RNA polymerase II cis-regulatory region sequence-specific DNA binding"/>
    <property type="evidence" value="ECO:0007669"/>
    <property type="project" value="TreeGrafter"/>
</dbReference>
<dbReference type="Proteomes" id="UP001303647">
    <property type="component" value="Unassembled WGS sequence"/>
</dbReference>
<dbReference type="Gene3D" id="1.10.10.60">
    <property type="entry name" value="Homeodomain-like"/>
    <property type="match status" value="3"/>
</dbReference>
<reference evidence="8" key="2">
    <citation type="submission" date="2023-05" db="EMBL/GenBank/DDBJ databases">
        <authorList>
            <consortium name="Lawrence Berkeley National Laboratory"/>
            <person name="Steindorff A."/>
            <person name="Hensen N."/>
            <person name="Bonometti L."/>
            <person name="Westerberg I."/>
            <person name="Brannstrom I.O."/>
            <person name="Guillou S."/>
            <person name="Cros-Aarteil S."/>
            <person name="Calhoun S."/>
            <person name="Haridas S."/>
            <person name="Kuo A."/>
            <person name="Mondo S."/>
            <person name="Pangilinan J."/>
            <person name="Riley R."/>
            <person name="Labutti K."/>
            <person name="Andreopoulos B."/>
            <person name="Lipzen A."/>
            <person name="Chen C."/>
            <person name="Yanf M."/>
            <person name="Daum C."/>
            <person name="Ng V."/>
            <person name="Clum A."/>
            <person name="Ohm R."/>
            <person name="Martin F."/>
            <person name="Silar P."/>
            <person name="Natvig D."/>
            <person name="Lalanne C."/>
            <person name="Gautier V."/>
            <person name="Ament-Velasquez S.L."/>
            <person name="Kruys A."/>
            <person name="Hutchinson M.I."/>
            <person name="Powell A.J."/>
            <person name="Barry K."/>
            <person name="Miller A.N."/>
            <person name="Grigoriev I.V."/>
            <person name="Debuchy R."/>
            <person name="Gladieux P."/>
            <person name="Thoren M.H."/>
            <person name="Johannesson H."/>
        </authorList>
    </citation>
    <scope>NUCLEOTIDE SEQUENCE</scope>
    <source>
        <strain evidence="8">CBS 359.72</strain>
    </source>
</reference>
<dbReference type="EMBL" id="MU857764">
    <property type="protein sequence ID" value="KAK4244009.1"/>
    <property type="molecule type" value="Genomic_DNA"/>
</dbReference>
<evidence type="ECO:0000313" key="9">
    <source>
        <dbReference type="Proteomes" id="UP001303647"/>
    </source>
</evidence>
<evidence type="ECO:0000256" key="4">
    <source>
        <dbReference type="ARBA" id="ARBA00023242"/>
    </source>
</evidence>
<dbReference type="InterPro" id="IPR051575">
    <property type="entry name" value="Myb-like_DNA-bd"/>
</dbReference>
<feature type="domain" description="HTH myb-type" evidence="7">
    <location>
        <begin position="64"/>
        <end position="116"/>
    </location>
</feature>
<protein>
    <submittedName>
        <fullName evidence="8">Uncharacterized protein</fullName>
    </submittedName>
</protein>
<dbReference type="PROSITE" id="PS51294">
    <property type="entry name" value="HTH_MYB"/>
    <property type="match status" value="3"/>
</dbReference>